<evidence type="ECO:0000256" key="1">
    <source>
        <dbReference type="SAM" id="MobiDB-lite"/>
    </source>
</evidence>
<dbReference type="Proteomes" id="UP000479190">
    <property type="component" value="Unassembled WGS sequence"/>
</dbReference>
<feature type="compositionally biased region" description="Polar residues" evidence="1">
    <location>
        <begin position="149"/>
        <end position="159"/>
    </location>
</feature>
<organism evidence="2 3">
    <name type="scientific">Trichogramma brassicae</name>
    <dbReference type="NCBI Taxonomy" id="86971"/>
    <lineage>
        <taxon>Eukaryota</taxon>
        <taxon>Metazoa</taxon>
        <taxon>Ecdysozoa</taxon>
        <taxon>Arthropoda</taxon>
        <taxon>Hexapoda</taxon>
        <taxon>Insecta</taxon>
        <taxon>Pterygota</taxon>
        <taxon>Neoptera</taxon>
        <taxon>Endopterygota</taxon>
        <taxon>Hymenoptera</taxon>
        <taxon>Apocrita</taxon>
        <taxon>Proctotrupomorpha</taxon>
        <taxon>Chalcidoidea</taxon>
        <taxon>Trichogrammatidae</taxon>
        <taxon>Trichogramma</taxon>
    </lineage>
</organism>
<reference evidence="2 3" key="1">
    <citation type="submission" date="2020-02" db="EMBL/GenBank/DDBJ databases">
        <authorList>
            <person name="Ferguson B K."/>
        </authorList>
    </citation>
    <scope>NUCLEOTIDE SEQUENCE [LARGE SCALE GENOMIC DNA]</scope>
</reference>
<keyword evidence="3" id="KW-1185">Reference proteome</keyword>
<name>A0A6H5INW9_9HYME</name>
<accession>A0A6H5INW9</accession>
<feature type="region of interest" description="Disordered" evidence="1">
    <location>
        <begin position="121"/>
        <end position="159"/>
    </location>
</feature>
<dbReference type="EMBL" id="CADCXV010000854">
    <property type="protein sequence ID" value="CAB0037450.1"/>
    <property type="molecule type" value="Genomic_DNA"/>
</dbReference>
<feature type="region of interest" description="Disordered" evidence="1">
    <location>
        <begin position="1"/>
        <end position="30"/>
    </location>
</feature>
<sequence>MSVAMRVGHAPLGSARRTSRPTAPAGSAARRSRLLICCESHTPSVFAPRREASTHTTRTVGHAELRGSAPYLSLAGIGATSPPRLKRRPPLQPPSRAVRAALYKPARRAATRIRSWALALSTSPGPSGEVRHSYLESPRPKRRVLSRDPGSNTNHSDFQSKSCWLDRDKSFNKDLFISPQNNSLFIICFLPNFSHPLYITKLHQWPLGGAPAPTSHVWPPAIKYRPLRASFIRLRSLSECSLDLPAATRQQGRLGTVNVLEITRSTVSPANLCLADHRTSSSDLDLPDHFACPATEWNSDTSHQSRSFSGPQNVAFKKSSKLMSFDANRLVGFGVQTLKLFRFRPSSGPLFEKSSDFVKIRRKPSLQVFPLSWGRQVYEVTRWQAIRTLDHTSEQETRLDLPTVLLSAIVDQTKHHRT</sequence>
<evidence type="ECO:0000313" key="3">
    <source>
        <dbReference type="Proteomes" id="UP000479190"/>
    </source>
</evidence>
<evidence type="ECO:0000313" key="2">
    <source>
        <dbReference type="EMBL" id="CAB0037450.1"/>
    </source>
</evidence>
<protein>
    <submittedName>
        <fullName evidence="2">Uncharacterized protein</fullName>
    </submittedName>
</protein>
<dbReference type="AlphaFoldDB" id="A0A6H5INW9"/>
<gene>
    <name evidence="2" type="ORF">TBRA_LOCUS9277</name>
</gene>
<proteinExistence type="predicted"/>
<feature type="region of interest" description="Disordered" evidence="1">
    <location>
        <begin position="76"/>
        <end position="95"/>
    </location>
</feature>